<dbReference type="Gene3D" id="3.30.70.330">
    <property type="match status" value="1"/>
</dbReference>
<evidence type="ECO:0000256" key="6">
    <source>
        <dbReference type="ARBA" id="ARBA00023187"/>
    </source>
</evidence>
<feature type="compositionally biased region" description="Low complexity" evidence="9">
    <location>
        <begin position="203"/>
        <end position="225"/>
    </location>
</feature>
<evidence type="ECO:0000256" key="7">
    <source>
        <dbReference type="ARBA" id="ARBA00023242"/>
    </source>
</evidence>
<feature type="domain" description="RRM" evidence="10">
    <location>
        <begin position="434"/>
        <end position="510"/>
    </location>
</feature>
<dbReference type="Pfam" id="PF00076">
    <property type="entry name" value="RRM_1"/>
    <property type="match status" value="1"/>
</dbReference>
<keyword evidence="7" id="KW-0539">Nucleus</keyword>
<feature type="compositionally biased region" description="Polar residues" evidence="9">
    <location>
        <begin position="362"/>
        <end position="376"/>
    </location>
</feature>
<comment type="subcellular location">
    <subcellularLocation>
        <location evidence="2">Cytoplasm</location>
    </subcellularLocation>
    <subcellularLocation>
        <location evidence="1">Nucleus</location>
    </subcellularLocation>
</comment>
<keyword evidence="4" id="KW-0507">mRNA processing</keyword>
<feature type="region of interest" description="Disordered" evidence="9">
    <location>
        <begin position="362"/>
        <end position="412"/>
    </location>
</feature>
<protein>
    <recommendedName>
        <fullName evidence="10">RRM domain-containing protein</fullName>
    </recommendedName>
</protein>
<accession>A0A0X3P0K7</accession>
<evidence type="ECO:0000256" key="3">
    <source>
        <dbReference type="ARBA" id="ARBA00022490"/>
    </source>
</evidence>
<name>A0A0X3P0K7_SCHSO</name>
<dbReference type="GO" id="GO:0003729">
    <property type="term" value="F:mRNA binding"/>
    <property type="evidence" value="ECO:0007669"/>
    <property type="project" value="TreeGrafter"/>
</dbReference>
<dbReference type="AlphaFoldDB" id="A0A0X3P0K7"/>
<feature type="compositionally biased region" description="Polar residues" evidence="9">
    <location>
        <begin position="390"/>
        <end position="406"/>
    </location>
</feature>
<dbReference type="PROSITE" id="PS50102">
    <property type="entry name" value="RRM"/>
    <property type="match status" value="1"/>
</dbReference>
<dbReference type="PANTHER" id="PTHR15597">
    <property type="entry name" value="ATAXIN 2-BINDING PROTEIN 1-RELATED"/>
    <property type="match status" value="1"/>
</dbReference>
<dbReference type="GO" id="GO:0005634">
    <property type="term" value="C:nucleus"/>
    <property type="evidence" value="ECO:0007669"/>
    <property type="project" value="UniProtKB-SubCell"/>
</dbReference>
<reference evidence="11" key="1">
    <citation type="submission" date="2016-01" db="EMBL/GenBank/DDBJ databases">
        <title>Reference transcriptome for the parasite Schistocephalus solidus: insights into the molecular evolution of parasitism.</title>
        <authorList>
            <person name="Hebert F.O."/>
            <person name="Grambauer S."/>
            <person name="Barber I."/>
            <person name="Landry C.R."/>
            <person name="Aubin-Horth N."/>
        </authorList>
    </citation>
    <scope>NUCLEOTIDE SEQUENCE</scope>
</reference>
<evidence type="ECO:0000259" key="10">
    <source>
        <dbReference type="PROSITE" id="PS50102"/>
    </source>
</evidence>
<dbReference type="CDD" id="cd12407">
    <property type="entry name" value="RRM_FOX1_like"/>
    <property type="match status" value="1"/>
</dbReference>
<feature type="region of interest" description="Disordered" evidence="9">
    <location>
        <begin position="191"/>
        <end position="225"/>
    </location>
</feature>
<proteinExistence type="predicted"/>
<evidence type="ECO:0000256" key="8">
    <source>
        <dbReference type="PROSITE-ProRule" id="PRU00176"/>
    </source>
</evidence>
<dbReference type="FunFam" id="3.30.70.330:FF:000375">
    <property type="entry name" value="RNA binding fox-1 homolog 1"/>
    <property type="match status" value="1"/>
</dbReference>
<evidence type="ECO:0000256" key="9">
    <source>
        <dbReference type="SAM" id="MobiDB-lite"/>
    </source>
</evidence>
<organism evidence="11">
    <name type="scientific">Schistocephalus solidus</name>
    <name type="common">Tapeworm</name>
    <dbReference type="NCBI Taxonomy" id="70667"/>
    <lineage>
        <taxon>Eukaryota</taxon>
        <taxon>Metazoa</taxon>
        <taxon>Spiralia</taxon>
        <taxon>Lophotrochozoa</taxon>
        <taxon>Platyhelminthes</taxon>
        <taxon>Cestoda</taxon>
        <taxon>Eucestoda</taxon>
        <taxon>Diphyllobothriidea</taxon>
        <taxon>Diphyllobothriidae</taxon>
        <taxon>Schistocephalus</taxon>
    </lineage>
</organism>
<dbReference type="InterPro" id="IPR047131">
    <property type="entry name" value="RBFOX1-like"/>
</dbReference>
<dbReference type="GO" id="GO:0006397">
    <property type="term" value="P:mRNA processing"/>
    <property type="evidence" value="ECO:0007669"/>
    <property type="project" value="UniProtKB-KW"/>
</dbReference>
<evidence type="ECO:0000256" key="2">
    <source>
        <dbReference type="ARBA" id="ARBA00004496"/>
    </source>
</evidence>
<keyword evidence="5 8" id="KW-0694">RNA-binding</keyword>
<keyword evidence="6" id="KW-0508">mRNA splicing</keyword>
<keyword evidence="3" id="KW-0963">Cytoplasm</keyword>
<dbReference type="GO" id="GO:0007399">
    <property type="term" value="P:nervous system development"/>
    <property type="evidence" value="ECO:0007669"/>
    <property type="project" value="InterPro"/>
</dbReference>
<dbReference type="GO" id="GO:0000381">
    <property type="term" value="P:regulation of alternative mRNA splicing, via spliceosome"/>
    <property type="evidence" value="ECO:0007669"/>
    <property type="project" value="InterPro"/>
</dbReference>
<sequence>MLQPFSRTDSFQRVRLSGQTPLPSVLTGNLSMETQINRQLLTAGVITTPRPVSSTGLAISTQPLRCKTQQHLSSECRMTIAKRFFPNENCTSELHGERQKPGYMEQAAMVGKSGDAKTFPTIGSTLRPLYFPSPNSLEPSVISSPASAAGATSYAGLNATQTGVPFGGMSGLQMPGYGFLGVPASSASATGSLAVRQPTDSNPASGANPTTATSTTASSSPSLESTSIVNSAVTVSEPTAVTTTATTTSATASTLTEDRSGLAAVASLNNSVAAQLSMLTSNHPGLLESMRRGLPGVLGLPADFAMAAVAASLPPARVNGPGMEDISEDPSSATNGTVMKSVDTLMMNPSNTAVNAVDPQRATQLSNDTSVSTSATGKCLKGAEDPDASHVSSVSDRTNSPAQQPVFSPASTGGAATAAAAALAASLAASNGPKRLHVSNIPFRFREADLRQLLGPFGTILDVEIIFNERGSKGFGFVTFATPEEADRARENLNGTVVEGRKIEINNATARVMTKKKSETPTSVKTTTTLRGIRTLGPSASSISALRSAVGLSAAQPSGLTGVTASGLVAAAGLGTGGLVAAQTNPASQALMMANPYNPAALYLAAAADPNLAALLASFAGGVGAPGGLPIAFQPTQFLTQTLPWCTTTSELDLQQRLQQQQQQQQSALAAAAAAAMGGSSMGLTVTPTAATGPLSPAAAVGNSSYAAMLRALFGMGGGTTMLPIVSQAVQPVVSAATGTSTPVGSLPTSTGGNSNGSQAAMAAAAVAAAAAAHNFSTTVSASNPATAYLPDLNAAAVAAGIDPYLNRLAVSYAALNNAVANTPAIYRTNSSYQRFSPY</sequence>
<evidence type="ECO:0000256" key="1">
    <source>
        <dbReference type="ARBA" id="ARBA00004123"/>
    </source>
</evidence>
<dbReference type="SMART" id="SM00360">
    <property type="entry name" value="RRM"/>
    <property type="match status" value="1"/>
</dbReference>
<dbReference type="InterPro" id="IPR034237">
    <property type="entry name" value="FOX1_RRM"/>
</dbReference>
<dbReference type="EMBL" id="GEEE01018032">
    <property type="protein sequence ID" value="JAP45193.1"/>
    <property type="molecule type" value="Transcribed_RNA"/>
</dbReference>
<dbReference type="InterPro" id="IPR000504">
    <property type="entry name" value="RRM_dom"/>
</dbReference>
<evidence type="ECO:0000313" key="11">
    <source>
        <dbReference type="EMBL" id="JAP45193.1"/>
    </source>
</evidence>
<dbReference type="InterPro" id="IPR012677">
    <property type="entry name" value="Nucleotide-bd_a/b_plait_sf"/>
</dbReference>
<dbReference type="SUPFAM" id="SSF54928">
    <property type="entry name" value="RNA-binding domain, RBD"/>
    <property type="match status" value="1"/>
</dbReference>
<dbReference type="PANTHER" id="PTHR15597:SF22">
    <property type="entry name" value="RNA-BINDING FOX PROTEIN 1, ISOFORM H"/>
    <property type="match status" value="1"/>
</dbReference>
<dbReference type="InterPro" id="IPR035979">
    <property type="entry name" value="RBD_domain_sf"/>
</dbReference>
<dbReference type="GO" id="GO:0008380">
    <property type="term" value="P:RNA splicing"/>
    <property type="evidence" value="ECO:0007669"/>
    <property type="project" value="UniProtKB-KW"/>
</dbReference>
<gene>
    <name evidence="11" type="ORF">TR154446</name>
</gene>
<evidence type="ECO:0000256" key="4">
    <source>
        <dbReference type="ARBA" id="ARBA00022664"/>
    </source>
</evidence>
<evidence type="ECO:0000256" key="5">
    <source>
        <dbReference type="ARBA" id="ARBA00022884"/>
    </source>
</evidence>
<dbReference type="GO" id="GO:0005737">
    <property type="term" value="C:cytoplasm"/>
    <property type="evidence" value="ECO:0007669"/>
    <property type="project" value="UniProtKB-SubCell"/>
</dbReference>